<proteinExistence type="predicted"/>
<dbReference type="Proteomes" id="UP000013111">
    <property type="component" value="Unassembled WGS sequence"/>
</dbReference>
<dbReference type="EMBL" id="CAPB01000020">
    <property type="protein sequence ID" value="CCO93796.1"/>
    <property type="molecule type" value="Genomic_DNA"/>
</dbReference>
<sequence length="34" mass="4047">MLKLGSQDLKQRSEMPFIITLNENLKRDDFSCKF</sequence>
<protein>
    <submittedName>
        <fullName evidence="1">Uncharacterized protein</fullName>
    </submittedName>
</protein>
<reference evidence="1 2" key="2">
    <citation type="submission" date="2013-04" db="EMBL/GenBank/DDBJ databases">
        <title>Comparative genomics of 12 strains of Erwinia amylovora identifies a pan-genome with a large conserved core and provides insights into host specificity.</title>
        <authorList>
            <person name="Mann R.A."/>
            <person name="Smits T.H.M."/>
            <person name="Buehlmann A."/>
            <person name="Blom J."/>
            <person name="Goesmann A."/>
            <person name="Frey J.E."/>
            <person name="Plummer K.M."/>
            <person name="Beer S.V."/>
            <person name="Luck J."/>
            <person name="Duffy B."/>
            <person name="Rodoni B."/>
        </authorList>
    </citation>
    <scope>NUCLEOTIDE SEQUENCE [LARGE SCALE GENOMIC DNA]</scope>
    <source>
        <strain evidence="2">CFBP 1232</strain>
    </source>
</reference>
<gene>
    <name evidence="1" type="ORF">BN437_1866</name>
</gene>
<comment type="caution">
    <text evidence="1">The sequence shown here is derived from an EMBL/GenBank/DDBJ whole genome shotgun (WGS) entry which is preliminary data.</text>
</comment>
<organism evidence="1 2">
    <name type="scientific">Erwinia amylovora NBRC 12687 = CFBP 1232</name>
    <dbReference type="NCBI Taxonomy" id="1219359"/>
    <lineage>
        <taxon>Bacteria</taxon>
        <taxon>Pseudomonadati</taxon>
        <taxon>Pseudomonadota</taxon>
        <taxon>Gammaproteobacteria</taxon>
        <taxon>Enterobacterales</taxon>
        <taxon>Erwiniaceae</taxon>
        <taxon>Erwinia</taxon>
    </lineage>
</organism>
<dbReference type="AlphaFoldDB" id="A0A830ZZX6"/>
<evidence type="ECO:0000313" key="1">
    <source>
        <dbReference type="EMBL" id="CCO93796.1"/>
    </source>
</evidence>
<accession>A0A830ZZX6</accession>
<name>A0A830ZZX6_ERWAM</name>
<evidence type="ECO:0000313" key="2">
    <source>
        <dbReference type="Proteomes" id="UP000013111"/>
    </source>
</evidence>
<reference evidence="1 2" key="1">
    <citation type="submission" date="2012-11" db="EMBL/GenBank/DDBJ databases">
        <authorList>
            <person name="Linke B."/>
        </authorList>
    </citation>
    <scope>NUCLEOTIDE SEQUENCE [LARGE SCALE GENOMIC DNA]</scope>
    <source>
        <strain evidence="2">CFBP 1232</strain>
    </source>
</reference>